<protein>
    <submittedName>
        <fullName evidence="1">Mitochondrial distribution and morphology protein 12</fullName>
        <ecNumber evidence="1">2.7.1.150</ecNumber>
    </submittedName>
</protein>
<reference evidence="1" key="1">
    <citation type="submission" date="2022-07" db="EMBL/GenBank/DDBJ databases">
        <title>Phylogenomic reconstructions and comparative analyses of Kickxellomycotina fungi.</title>
        <authorList>
            <person name="Reynolds N.K."/>
            <person name="Stajich J.E."/>
            <person name="Barry K."/>
            <person name="Grigoriev I.V."/>
            <person name="Crous P."/>
            <person name="Smith M.E."/>
        </authorList>
    </citation>
    <scope>NUCLEOTIDE SEQUENCE</scope>
    <source>
        <strain evidence="1">NRRL 5244</strain>
    </source>
</reference>
<dbReference type="Proteomes" id="UP001150603">
    <property type="component" value="Unassembled WGS sequence"/>
</dbReference>
<sequence length="873" mass="98524">MQDDKHELAFLAHHHDPCLGGELERARLILPLLANQLQPSKVISTGLPDCDRELLPAPVSIKIYDELETICDFNAAARSRLAAIEPFGVMSEFAVVHLRRIIRQLLAEIDVEPAAGWDNVVFNLAVSAVANVRPDVRHGDNMDLRRYVRIKRIPGGTPSDSQYITGIVFTKNLAHKRMPRVYTSPRIMLLAFPLEHVSHSRYVSFDDELRVQQGFAEKLVQRIVGAGPDIVLVEKTVPRNILESLMRNKIAVAYGVKRSVLRAIARCTGAEIVTSMDKFSGYPRTGICRELVVQTYEDPSLPEIRKSFVFLDGCEPERGGTIVLRGAEFDRLADIKQVMDLAVCFAYSLYLETALLIDEFALSVPGQYHERTIAIGQKQSDGKQPDSLAALALDEYNIVLSSSPCVRIPPPHILKRMREKELAIREITDRFNKLSSNRRDSLSTGNDDSIQHSTATTGVAFLVSRQQSAASTNRMLQQYESEMALHESYIREGENFLDANPQTVSIWDYQSIVLSYMVTCRKHAYLVCAGPQHHAISFYGRTDVTLGQYLEDMCFDLNYDCPGSNKQCTHPMYEHRRSYIHHTGKVEVTMDEHPSPIERLSDIILMWGDCKVCGKSTPVTKMSDATWRYSFGKYLETTFYNDQLRPRASVCNHDMHHDYIRCFALRHMVVKFEYAPLDLWGIAVPTIPLYFDVEVSIRLKEREAAELRVRLEAYYTSLLSCLETFPMDMVYEEKLEECKGVVEALRDRAATEQVYFRQSLEQTIRNSHPADTLVVVVVYEQLQTKVVEWNLQFSDLAQGFIQLDAASRSSAMKRITSTEGLGSAGASVSKDHAIDSLEVIDELHSAADHHHVPVDIVESPPFTMPSLGSSPSD</sequence>
<keyword evidence="2" id="KW-1185">Reference proteome</keyword>
<comment type="caution">
    <text evidence="1">The sequence shown here is derived from an EMBL/GenBank/DDBJ whole genome shotgun (WGS) entry which is preliminary data.</text>
</comment>
<name>A0ACC1JA04_9FUNG</name>
<dbReference type="EC" id="2.7.1.150" evidence="1"/>
<evidence type="ECO:0000313" key="1">
    <source>
        <dbReference type="EMBL" id="KAJ1943686.1"/>
    </source>
</evidence>
<organism evidence="1 2">
    <name type="scientific">Linderina macrospora</name>
    <dbReference type="NCBI Taxonomy" id="4868"/>
    <lineage>
        <taxon>Eukaryota</taxon>
        <taxon>Fungi</taxon>
        <taxon>Fungi incertae sedis</taxon>
        <taxon>Zoopagomycota</taxon>
        <taxon>Kickxellomycotina</taxon>
        <taxon>Kickxellomycetes</taxon>
        <taxon>Kickxellales</taxon>
        <taxon>Kickxellaceae</taxon>
        <taxon>Linderina</taxon>
    </lineage>
</organism>
<proteinExistence type="predicted"/>
<accession>A0ACC1JA04</accession>
<keyword evidence="1" id="KW-0808">Transferase</keyword>
<evidence type="ECO:0000313" key="2">
    <source>
        <dbReference type="Proteomes" id="UP001150603"/>
    </source>
</evidence>
<feature type="non-terminal residue" evidence="1">
    <location>
        <position position="873"/>
    </location>
</feature>
<gene>
    <name evidence="1" type="primary">MDM12_1</name>
    <name evidence="1" type="ORF">FBU59_002834</name>
</gene>
<dbReference type="EMBL" id="JANBPW010001649">
    <property type="protein sequence ID" value="KAJ1943686.1"/>
    <property type="molecule type" value="Genomic_DNA"/>
</dbReference>